<comment type="caution">
    <text evidence="2">The sequence shown here is derived from an EMBL/GenBank/DDBJ whole genome shotgun (WGS) entry which is preliminary data.</text>
</comment>
<accession>A0A7Z8Y8Y0</accession>
<dbReference type="Pfam" id="PF02541">
    <property type="entry name" value="Ppx-GppA"/>
    <property type="match status" value="1"/>
</dbReference>
<dbReference type="AlphaFoldDB" id="A0A7Z8Y8Y0"/>
<evidence type="ECO:0000313" key="2">
    <source>
        <dbReference type="EMBL" id="VDG75855.1"/>
    </source>
</evidence>
<keyword evidence="2" id="KW-0378">Hydrolase</keyword>
<gene>
    <name evidence="2" type="primary">gppA</name>
    <name evidence="2" type="ORF">NCTC10327_00539</name>
</gene>
<dbReference type="EMBL" id="UYIO01000001">
    <property type="protein sequence ID" value="VDG75855.1"/>
    <property type="molecule type" value="Genomic_DNA"/>
</dbReference>
<evidence type="ECO:0000259" key="1">
    <source>
        <dbReference type="Pfam" id="PF02541"/>
    </source>
</evidence>
<dbReference type="InterPro" id="IPR043129">
    <property type="entry name" value="ATPase_NBD"/>
</dbReference>
<organism evidence="2 3">
    <name type="scientific">Actinobaculum suis</name>
    <dbReference type="NCBI Taxonomy" id="1657"/>
    <lineage>
        <taxon>Bacteria</taxon>
        <taxon>Bacillati</taxon>
        <taxon>Actinomycetota</taxon>
        <taxon>Actinomycetes</taxon>
        <taxon>Actinomycetales</taxon>
        <taxon>Actinomycetaceae</taxon>
        <taxon>Actinobaculum</taxon>
    </lineage>
</organism>
<dbReference type="GO" id="GO:0008894">
    <property type="term" value="F:guanosine-5'-triphosphate,3'-diphosphate diphosphatase activity"/>
    <property type="evidence" value="ECO:0007669"/>
    <property type="project" value="UniProtKB-EC"/>
</dbReference>
<evidence type="ECO:0000313" key="3">
    <source>
        <dbReference type="Proteomes" id="UP000269974"/>
    </source>
</evidence>
<dbReference type="InterPro" id="IPR050273">
    <property type="entry name" value="GppA/Ppx_hydrolase"/>
</dbReference>
<dbReference type="Proteomes" id="UP000269974">
    <property type="component" value="Unassembled WGS sequence"/>
</dbReference>
<sequence>MRVAGIDCGTNSIRLLIAEVPGSGGEALHDVVRTMEIVYLGQGVDKNGVFAEPALERTLAAVADYARQCEKHEVESIRFAATSATRDAANRDIFLDGVENLLGVRPQVLTGEQEAETSFSGALSALETTGSSPILAIDLGGGSTELVLGTRAGKVLAEYSMNVGSVRMRERHLHEDPPTPAQVAAARADVECALDEAEKHVDLGAAAEVIGLAGTVTSVAAKWLDLETYDSEKIHGLRMPISAVRDVCEWYIYSPRAEREALGFMAPGRVPMIPSGALVWQTVVNRIAQRVAAQGRELAAVRISEHDILDGLALWAAREPRAPHY</sequence>
<dbReference type="Gene3D" id="3.30.420.40">
    <property type="match status" value="1"/>
</dbReference>
<dbReference type="PANTHER" id="PTHR30005">
    <property type="entry name" value="EXOPOLYPHOSPHATASE"/>
    <property type="match status" value="1"/>
</dbReference>
<reference evidence="2 3" key="1">
    <citation type="submission" date="2018-11" db="EMBL/GenBank/DDBJ databases">
        <authorList>
            <consortium name="Pathogen Informatics"/>
        </authorList>
    </citation>
    <scope>NUCLEOTIDE SEQUENCE [LARGE SCALE GENOMIC DNA]</scope>
    <source>
        <strain evidence="2 3">NCTC10327</strain>
    </source>
</reference>
<dbReference type="PANTHER" id="PTHR30005:SF13">
    <property type="entry name" value="EXOPOLYPHOSPHATASE 2"/>
    <property type="match status" value="1"/>
</dbReference>
<protein>
    <submittedName>
        <fullName evidence="2">Ppx/GppA phosphatase</fullName>
        <ecNumber evidence="2">3.6.1.40</ecNumber>
    </submittedName>
</protein>
<dbReference type="CDD" id="cd24119">
    <property type="entry name" value="ASKHA_NBD_MtPPX2-like"/>
    <property type="match status" value="1"/>
</dbReference>
<feature type="domain" description="Ppx/GppA phosphatase N-terminal" evidence="1">
    <location>
        <begin position="25"/>
        <end position="290"/>
    </location>
</feature>
<dbReference type="EC" id="3.6.1.40" evidence="2"/>
<name>A0A7Z8Y8Y0_9ACTO</name>
<dbReference type="InterPro" id="IPR003695">
    <property type="entry name" value="Ppx_GppA_N"/>
</dbReference>
<proteinExistence type="predicted"/>
<dbReference type="Gene3D" id="3.30.420.150">
    <property type="entry name" value="Exopolyphosphatase. Domain 2"/>
    <property type="match status" value="1"/>
</dbReference>
<dbReference type="SUPFAM" id="SSF53067">
    <property type="entry name" value="Actin-like ATPase domain"/>
    <property type="match status" value="2"/>
</dbReference>